<feature type="transmembrane region" description="Helical" evidence="1">
    <location>
        <begin position="75"/>
        <end position="95"/>
    </location>
</feature>
<dbReference type="InterPro" id="IPR043502">
    <property type="entry name" value="DNA/RNA_pol_sf"/>
</dbReference>
<evidence type="ECO:0000256" key="1">
    <source>
        <dbReference type="SAM" id="Phobius"/>
    </source>
</evidence>
<evidence type="ECO:0000313" key="4">
    <source>
        <dbReference type="Proteomes" id="UP001234989"/>
    </source>
</evidence>
<dbReference type="SUPFAM" id="SSF56672">
    <property type="entry name" value="DNA/RNA polymerases"/>
    <property type="match status" value="1"/>
</dbReference>
<feature type="domain" description="Reverse transcriptase" evidence="2">
    <location>
        <begin position="9"/>
        <end position="156"/>
    </location>
</feature>
<keyword evidence="1" id="KW-1133">Transmembrane helix</keyword>
<protein>
    <recommendedName>
        <fullName evidence="2">Reverse transcriptase domain-containing protein</fullName>
    </recommendedName>
</protein>
<accession>A0AAF0QSE5</accession>
<dbReference type="CDD" id="cd01647">
    <property type="entry name" value="RT_LTR"/>
    <property type="match status" value="1"/>
</dbReference>
<evidence type="ECO:0000313" key="3">
    <source>
        <dbReference type="EMBL" id="WMV29429.1"/>
    </source>
</evidence>
<keyword evidence="1" id="KW-0472">Membrane</keyword>
<sequence>MEVFPTDYPGMPPDKDINFCIDLEPGTHPISIPLYRMDPGASVFSKIDLWSGYHPLKIRPEGVPKMAFRTRYGHYEFLVMSFGLTNAPAAFMSLMNWVFEPFMDSFVIVFIDDILVYSKIKEEHVDRLRIVLGVLGKQKLYANISKCEFWLDSIAFSGACSFKKSGNGRSPKD</sequence>
<dbReference type="InterPro" id="IPR043128">
    <property type="entry name" value="Rev_trsase/Diguanyl_cyclase"/>
</dbReference>
<dbReference type="AlphaFoldDB" id="A0AAF0QSE5"/>
<dbReference type="InterPro" id="IPR053134">
    <property type="entry name" value="RNA-dir_DNA_polymerase"/>
</dbReference>
<dbReference type="EMBL" id="CP133616">
    <property type="protein sequence ID" value="WMV29429.1"/>
    <property type="molecule type" value="Genomic_DNA"/>
</dbReference>
<keyword evidence="1" id="KW-0812">Transmembrane</keyword>
<dbReference type="PANTHER" id="PTHR24559">
    <property type="entry name" value="TRANSPOSON TY3-I GAG-POL POLYPROTEIN"/>
    <property type="match status" value="1"/>
</dbReference>
<dbReference type="InterPro" id="IPR000477">
    <property type="entry name" value="RT_dom"/>
</dbReference>
<evidence type="ECO:0000259" key="2">
    <source>
        <dbReference type="Pfam" id="PF00078"/>
    </source>
</evidence>
<dbReference type="Gene3D" id="3.30.70.270">
    <property type="match status" value="1"/>
</dbReference>
<name>A0AAF0QSE5_SOLVR</name>
<dbReference type="Pfam" id="PF00078">
    <property type="entry name" value="RVT_1"/>
    <property type="match status" value="1"/>
</dbReference>
<gene>
    <name evidence="3" type="ORF">MTR67_022814</name>
</gene>
<dbReference type="PANTHER" id="PTHR24559:SF444">
    <property type="entry name" value="REVERSE TRANSCRIPTASE DOMAIN-CONTAINING PROTEIN"/>
    <property type="match status" value="1"/>
</dbReference>
<keyword evidence="4" id="KW-1185">Reference proteome</keyword>
<organism evidence="3 4">
    <name type="scientific">Solanum verrucosum</name>
    <dbReference type="NCBI Taxonomy" id="315347"/>
    <lineage>
        <taxon>Eukaryota</taxon>
        <taxon>Viridiplantae</taxon>
        <taxon>Streptophyta</taxon>
        <taxon>Embryophyta</taxon>
        <taxon>Tracheophyta</taxon>
        <taxon>Spermatophyta</taxon>
        <taxon>Magnoliopsida</taxon>
        <taxon>eudicotyledons</taxon>
        <taxon>Gunneridae</taxon>
        <taxon>Pentapetalae</taxon>
        <taxon>asterids</taxon>
        <taxon>lamiids</taxon>
        <taxon>Solanales</taxon>
        <taxon>Solanaceae</taxon>
        <taxon>Solanoideae</taxon>
        <taxon>Solaneae</taxon>
        <taxon>Solanum</taxon>
    </lineage>
</organism>
<proteinExistence type="predicted"/>
<reference evidence="3" key="1">
    <citation type="submission" date="2023-08" db="EMBL/GenBank/DDBJ databases">
        <title>A de novo genome assembly of Solanum verrucosum Schlechtendal, a Mexican diploid species geographically isolated from the other diploid A-genome species in potato relatives.</title>
        <authorList>
            <person name="Hosaka K."/>
        </authorList>
    </citation>
    <scope>NUCLEOTIDE SEQUENCE</scope>
    <source>
        <tissue evidence="3">Young leaves</tissue>
    </source>
</reference>
<dbReference type="Gene3D" id="3.10.10.10">
    <property type="entry name" value="HIV Type 1 Reverse Transcriptase, subunit A, domain 1"/>
    <property type="match status" value="1"/>
</dbReference>
<dbReference type="Proteomes" id="UP001234989">
    <property type="component" value="Chromosome 5"/>
</dbReference>